<dbReference type="SUPFAM" id="SSF52096">
    <property type="entry name" value="ClpP/crotonase"/>
    <property type="match status" value="1"/>
</dbReference>
<dbReference type="Gene3D" id="3.90.226.10">
    <property type="entry name" value="2-enoyl-CoA Hydratase, Chain A, domain 1"/>
    <property type="match status" value="1"/>
</dbReference>
<organism evidence="2">
    <name type="scientific">freshwater metagenome</name>
    <dbReference type="NCBI Taxonomy" id="449393"/>
    <lineage>
        <taxon>unclassified sequences</taxon>
        <taxon>metagenomes</taxon>
        <taxon>ecological metagenomes</taxon>
    </lineage>
</organism>
<dbReference type="InterPro" id="IPR001753">
    <property type="entry name" value="Enoyl-CoA_hydra/iso"/>
</dbReference>
<protein>
    <submittedName>
        <fullName evidence="2">Unannotated protein</fullName>
    </submittedName>
</protein>
<gene>
    <name evidence="2" type="ORF">UFOPK3609_02073</name>
</gene>
<sequence>MAAHVAAGSRVAVPVPDAADAVAGLEDGDRVAPFAQRVQRPQAGEPGSHHHDVDVGHASTVAVDTDAVNAYVDSASSTRTEETAMGRRVPNPEMLTYEKEGRIATMTLNRPERGNALCRQLRDEMDDVLDDLDSDDDTRVLIVASNGKNFCTGYDLSEWGYLWGTGEPSRPEDSRPHRRAPIFSRREFHESRERWMRLWRIRQATVGVVRGACVAGGLDLAGVLDVVFAADDATFGQPEARSMGEIHTFGMWPVHLGMRKTKEWLFTGDSMTGTEAEQYGLVNKAVPADEVMAVARTYAERISHVPLEMLYSHKEATNRWWDAMGIASAIAAANDADAMAIAGPAMADFERIQRADGVRAAVEDRDEPFSHHRTYWEAYQAGRAAERAERG</sequence>
<accession>A0A6J7IRV4</accession>
<proteinExistence type="inferred from homology"/>
<dbReference type="AlphaFoldDB" id="A0A6J7IRV4"/>
<dbReference type="PANTHER" id="PTHR43802">
    <property type="entry name" value="ENOYL-COA HYDRATASE"/>
    <property type="match status" value="1"/>
</dbReference>
<evidence type="ECO:0000313" key="2">
    <source>
        <dbReference type="EMBL" id="CAB4933619.1"/>
    </source>
</evidence>
<dbReference type="Pfam" id="PF00378">
    <property type="entry name" value="ECH_1"/>
    <property type="match status" value="2"/>
</dbReference>
<evidence type="ECO:0000256" key="1">
    <source>
        <dbReference type="ARBA" id="ARBA00005254"/>
    </source>
</evidence>
<dbReference type="EMBL" id="CAFBMQ010000411">
    <property type="protein sequence ID" value="CAB4933619.1"/>
    <property type="molecule type" value="Genomic_DNA"/>
</dbReference>
<dbReference type="CDD" id="cd06558">
    <property type="entry name" value="crotonase-like"/>
    <property type="match status" value="1"/>
</dbReference>
<reference evidence="2" key="1">
    <citation type="submission" date="2020-05" db="EMBL/GenBank/DDBJ databases">
        <authorList>
            <person name="Chiriac C."/>
            <person name="Salcher M."/>
            <person name="Ghai R."/>
            <person name="Kavagutti S V."/>
        </authorList>
    </citation>
    <scope>NUCLEOTIDE SEQUENCE</scope>
</reference>
<name>A0A6J7IRV4_9ZZZZ</name>
<dbReference type="PANTHER" id="PTHR43802:SF1">
    <property type="entry name" value="IP11341P-RELATED"/>
    <property type="match status" value="1"/>
</dbReference>
<comment type="similarity">
    <text evidence="1">Belongs to the enoyl-CoA hydratase/isomerase family.</text>
</comment>
<dbReference type="InterPro" id="IPR029045">
    <property type="entry name" value="ClpP/crotonase-like_dom_sf"/>
</dbReference>